<comment type="caution">
    <text evidence="1">The sequence shown here is derived from an EMBL/GenBank/DDBJ whole genome shotgun (WGS) entry which is preliminary data.</text>
</comment>
<dbReference type="AlphaFoldDB" id="A0A835F9I4"/>
<protein>
    <submittedName>
        <fullName evidence="1">Uncharacterized protein</fullName>
    </submittedName>
</protein>
<proteinExistence type="predicted"/>
<organism evidence="1 2">
    <name type="scientific">Digitaria exilis</name>
    <dbReference type="NCBI Taxonomy" id="1010633"/>
    <lineage>
        <taxon>Eukaryota</taxon>
        <taxon>Viridiplantae</taxon>
        <taxon>Streptophyta</taxon>
        <taxon>Embryophyta</taxon>
        <taxon>Tracheophyta</taxon>
        <taxon>Spermatophyta</taxon>
        <taxon>Magnoliopsida</taxon>
        <taxon>Liliopsida</taxon>
        <taxon>Poales</taxon>
        <taxon>Poaceae</taxon>
        <taxon>PACMAD clade</taxon>
        <taxon>Panicoideae</taxon>
        <taxon>Panicodae</taxon>
        <taxon>Paniceae</taxon>
        <taxon>Anthephorinae</taxon>
        <taxon>Digitaria</taxon>
    </lineage>
</organism>
<accession>A0A835F9I4</accession>
<evidence type="ECO:0000313" key="2">
    <source>
        <dbReference type="Proteomes" id="UP000636709"/>
    </source>
</evidence>
<name>A0A835F9I4_9POAL</name>
<keyword evidence="2" id="KW-1185">Reference proteome</keyword>
<reference evidence="1" key="1">
    <citation type="submission" date="2020-07" db="EMBL/GenBank/DDBJ databases">
        <title>Genome sequence and genetic diversity analysis of an under-domesticated orphan crop, white fonio (Digitaria exilis).</title>
        <authorList>
            <person name="Bennetzen J.L."/>
            <person name="Chen S."/>
            <person name="Ma X."/>
            <person name="Wang X."/>
            <person name="Yssel A.E.J."/>
            <person name="Chaluvadi S.R."/>
            <person name="Johnson M."/>
            <person name="Gangashetty P."/>
            <person name="Hamidou F."/>
            <person name="Sanogo M.D."/>
            <person name="Zwaenepoel A."/>
            <person name="Wallace J."/>
            <person name="Van De Peer Y."/>
            <person name="Van Deynze A."/>
        </authorList>
    </citation>
    <scope>NUCLEOTIDE SEQUENCE</scope>
    <source>
        <tissue evidence="1">Leaves</tissue>
    </source>
</reference>
<evidence type="ECO:0000313" key="1">
    <source>
        <dbReference type="EMBL" id="KAF8732203.1"/>
    </source>
</evidence>
<sequence length="60" mass="6968">MKKNLEHMAALIRSYPIDDPENENIQEIMGKVRMKFKIMTAKLTMKLERGGQTKSLKQGF</sequence>
<dbReference type="OrthoDB" id="48036at2759"/>
<dbReference type="EMBL" id="JACEFO010001605">
    <property type="protein sequence ID" value="KAF8732203.1"/>
    <property type="molecule type" value="Genomic_DNA"/>
</dbReference>
<gene>
    <name evidence="1" type="ORF">HU200_016178</name>
</gene>
<dbReference type="Proteomes" id="UP000636709">
    <property type="component" value="Unassembled WGS sequence"/>
</dbReference>